<dbReference type="PANTHER" id="PTHR35192">
    <property type="entry name" value="PROTEIN, PUTATIVE-RELATED"/>
    <property type="match status" value="1"/>
</dbReference>
<dbReference type="EMBL" id="CAVNYO010000174">
    <property type="protein sequence ID" value="CAK5271622.1"/>
    <property type="molecule type" value="Genomic_DNA"/>
</dbReference>
<organism evidence="3 4">
    <name type="scientific">Mycena citricolor</name>
    <dbReference type="NCBI Taxonomy" id="2018698"/>
    <lineage>
        <taxon>Eukaryota</taxon>
        <taxon>Fungi</taxon>
        <taxon>Dikarya</taxon>
        <taxon>Basidiomycota</taxon>
        <taxon>Agaricomycotina</taxon>
        <taxon>Agaricomycetes</taxon>
        <taxon>Agaricomycetidae</taxon>
        <taxon>Agaricales</taxon>
        <taxon>Marasmiineae</taxon>
        <taxon>Mycenaceae</taxon>
        <taxon>Mycena</taxon>
    </lineage>
</organism>
<accession>A0AAD2HCE2</accession>
<sequence length="281" mass="29962">MFKFSTFAFALSCVGLIRAAVIDGLATRTSSSSDTCACTTGPLNIAGVSCGTFHQSDNFCFCMSELDSLIQNSNNPIIQFARFFDVDLIKGALTQMVHNAESRSDCDRPDFSAPSCSRDNVCGYKCHDGYKDCGDTCARACSTARLGRKRRSVPTEAKPDYWGARVQRTCEQGWQACGVPGADRRAWECVDVQRDLESCGGCASGISSSLTGQSTGVDCTTIPHVSDVSCISGGCVVHRCLPGYITSPSGDACLSRDFVDRTPLSIVGEKIFDIAAAALSL</sequence>
<evidence type="ECO:0000256" key="1">
    <source>
        <dbReference type="SAM" id="SignalP"/>
    </source>
</evidence>
<evidence type="ECO:0000313" key="3">
    <source>
        <dbReference type="EMBL" id="CAK5271622.1"/>
    </source>
</evidence>
<dbReference type="Proteomes" id="UP001295794">
    <property type="component" value="Unassembled WGS sequence"/>
</dbReference>
<protein>
    <recommendedName>
        <fullName evidence="2">Protein CPL1-like domain-containing protein</fullName>
    </recommendedName>
</protein>
<feature type="signal peptide" evidence="1">
    <location>
        <begin position="1"/>
        <end position="19"/>
    </location>
</feature>
<comment type="caution">
    <text evidence="3">The sequence shown here is derived from an EMBL/GenBank/DDBJ whole genome shotgun (WGS) entry which is preliminary data.</text>
</comment>
<gene>
    <name evidence="3" type="ORF">MYCIT1_LOCUS16807</name>
</gene>
<keyword evidence="4" id="KW-1185">Reference proteome</keyword>
<keyword evidence="1" id="KW-0732">Signal</keyword>
<reference evidence="3" key="1">
    <citation type="submission" date="2023-11" db="EMBL/GenBank/DDBJ databases">
        <authorList>
            <person name="De Vega J J."/>
            <person name="De Vega J J."/>
        </authorList>
    </citation>
    <scope>NUCLEOTIDE SEQUENCE</scope>
</reference>
<feature type="chain" id="PRO_5041983957" description="Protein CPL1-like domain-containing protein" evidence="1">
    <location>
        <begin position="20"/>
        <end position="281"/>
    </location>
</feature>
<evidence type="ECO:0000259" key="2">
    <source>
        <dbReference type="Pfam" id="PF21671"/>
    </source>
</evidence>
<proteinExistence type="predicted"/>
<name>A0AAD2HCE2_9AGAR</name>
<evidence type="ECO:0000313" key="4">
    <source>
        <dbReference type="Proteomes" id="UP001295794"/>
    </source>
</evidence>
<dbReference type="AlphaFoldDB" id="A0AAD2HCE2"/>
<feature type="domain" description="Protein CPL1-like" evidence="2">
    <location>
        <begin position="187"/>
        <end position="253"/>
    </location>
</feature>
<dbReference type="InterPro" id="IPR038955">
    <property type="entry name" value="PriA/CPL1_fungi"/>
</dbReference>
<dbReference type="InterPro" id="IPR048661">
    <property type="entry name" value="CPL1-like"/>
</dbReference>
<dbReference type="Pfam" id="PF21671">
    <property type="entry name" value="CPL1-like"/>
    <property type="match status" value="1"/>
</dbReference>
<dbReference type="PANTHER" id="PTHR35192:SF2">
    <property type="entry name" value="APPLE DOMAIN-CONTAINING PROTEIN"/>
    <property type="match status" value="1"/>
</dbReference>